<name>A0A0A9Y5D5_LYGHE</name>
<dbReference type="InterPro" id="IPR000618">
    <property type="entry name" value="Insect_cuticle"/>
</dbReference>
<feature type="region of interest" description="Disordered" evidence="2">
    <location>
        <begin position="171"/>
        <end position="192"/>
    </location>
</feature>
<organism evidence="3">
    <name type="scientific">Lygus hesperus</name>
    <name type="common">Western plant bug</name>
    <dbReference type="NCBI Taxonomy" id="30085"/>
    <lineage>
        <taxon>Eukaryota</taxon>
        <taxon>Metazoa</taxon>
        <taxon>Ecdysozoa</taxon>
        <taxon>Arthropoda</taxon>
        <taxon>Hexapoda</taxon>
        <taxon>Insecta</taxon>
        <taxon>Pterygota</taxon>
        <taxon>Neoptera</taxon>
        <taxon>Paraneoptera</taxon>
        <taxon>Hemiptera</taxon>
        <taxon>Heteroptera</taxon>
        <taxon>Panheteroptera</taxon>
        <taxon>Cimicomorpha</taxon>
        <taxon>Miridae</taxon>
        <taxon>Mirini</taxon>
        <taxon>Lygus</taxon>
    </lineage>
</organism>
<evidence type="ECO:0000256" key="2">
    <source>
        <dbReference type="SAM" id="MobiDB-lite"/>
    </source>
</evidence>
<dbReference type="AlphaFoldDB" id="A0A0A9Y5D5"/>
<reference evidence="3" key="1">
    <citation type="journal article" date="2014" name="PLoS ONE">
        <title>Transcriptome-Based Identification of ABC Transporters in the Western Tarnished Plant Bug Lygus hesperus.</title>
        <authorList>
            <person name="Hull J.J."/>
            <person name="Chaney K."/>
            <person name="Geib S.M."/>
            <person name="Fabrick J.A."/>
            <person name="Brent C.S."/>
            <person name="Walsh D."/>
            <person name="Lavine L.C."/>
        </authorList>
    </citation>
    <scope>NUCLEOTIDE SEQUENCE</scope>
</reference>
<dbReference type="PANTHER" id="PTHR10380:SF240">
    <property type="match status" value="1"/>
</dbReference>
<gene>
    <name evidence="3" type="primary">17_3</name>
    <name evidence="3" type="synonym">LCP16</name>
    <name evidence="3" type="ORF">CM83_77849</name>
</gene>
<dbReference type="EMBL" id="GBHO01017291">
    <property type="protein sequence ID" value="JAG26313.1"/>
    <property type="molecule type" value="Transcribed_RNA"/>
</dbReference>
<feature type="compositionally biased region" description="Basic residues" evidence="2">
    <location>
        <begin position="327"/>
        <end position="337"/>
    </location>
</feature>
<feature type="region of interest" description="Disordered" evidence="2">
    <location>
        <begin position="32"/>
        <end position="66"/>
    </location>
</feature>
<keyword evidence="1" id="KW-0193">Cuticle</keyword>
<sequence length="488" mass="53556">ELHLLSTIPLDRCTSGVLTPLKDLLRRGRYPERKPVALPSSGGAEEPSELPHPFSHHSDSTQCSSAGPREMANIALLVAVITTVFGTTAAQLFPFSSLRSYIDQHHSESVELTTKAPPPVDAYRYLQESGRSYFSSTGVGVEHKGTPIREADPERETERTVLVTPKPRYVPQRLVPEPDEDPNSPNIPSIGYGSGSGSGLFYRAKEPSSSSSISSPVRSVTIEKPSELNKGLKYEPVLLKETPFKPHKTHYVEKTVVDSVPSLSVTIPLDGYSKKSADDLIDYLTPPKFPSVYENHMKTFAASPISNLIVVDDDKQTSSSSTVLPVKTKKKKKNKNKFKVDASSSGSEKGVRVRTRTPTFKPKKGEPLEIQASGTEIYVRPPHNYRPSSISTPHPIEEQIAAETNFGLGGSGGGSRGERVEFQLHGQSGPESYKFGFDTGDGKNRHFRYEEKDHAGNVKGHYGYYDKTGKLQVVNYHADEHGFHASSP</sequence>
<accession>A0A0A9Y5D5</accession>
<dbReference type="InterPro" id="IPR050468">
    <property type="entry name" value="Cuticle_Struct_Prot"/>
</dbReference>
<dbReference type="GO" id="GO:0008010">
    <property type="term" value="F:structural constituent of chitin-based larval cuticle"/>
    <property type="evidence" value="ECO:0007669"/>
    <property type="project" value="TreeGrafter"/>
</dbReference>
<feature type="non-terminal residue" evidence="3">
    <location>
        <position position="1"/>
    </location>
</feature>
<proteinExistence type="predicted"/>
<evidence type="ECO:0000256" key="1">
    <source>
        <dbReference type="PROSITE-ProRule" id="PRU00497"/>
    </source>
</evidence>
<dbReference type="PRINTS" id="PR00947">
    <property type="entry name" value="CUTICLE"/>
</dbReference>
<feature type="region of interest" description="Disordered" evidence="2">
    <location>
        <begin position="319"/>
        <end position="366"/>
    </location>
</feature>
<evidence type="ECO:0000313" key="3">
    <source>
        <dbReference type="EMBL" id="JAG26313.1"/>
    </source>
</evidence>
<dbReference type="PANTHER" id="PTHR10380">
    <property type="entry name" value="CUTICLE PROTEIN"/>
    <property type="match status" value="1"/>
</dbReference>
<dbReference type="PROSITE" id="PS51155">
    <property type="entry name" value="CHIT_BIND_RR_2"/>
    <property type="match status" value="1"/>
</dbReference>
<dbReference type="GO" id="GO:0062129">
    <property type="term" value="C:chitin-based extracellular matrix"/>
    <property type="evidence" value="ECO:0007669"/>
    <property type="project" value="TreeGrafter"/>
</dbReference>
<protein>
    <submittedName>
        <fullName evidence="3">Larval cuticle protein 16/17</fullName>
    </submittedName>
</protein>
<dbReference type="Pfam" id="PF00379">
    <property type="entry name" value="Chitin_bind_4"/>
    <property type="match status" value="1"/>
</dbReference>
<reference evidence="3" key="2">
    <citation type="submission" date="2014-07" db="EMBL/GenBank/DDBJ databases">
        <authorList>
            <person name="Hull J."/>
        </authorList>
    </citation>
    <scope>NUCLEOTIDE SEQUENCE</scope>
</reference>